<dbReference type="EMBL" id="FQUO01000020">
    <property type="protein sequence ID" value="SHG18941.1"/>
    <property type="molecule type" value="Genomic_DNA"/>
</dbReference>
<accession>A0A1M5HSJ9</accession>
<dbReference type="RefSeq" id="WP_073047448.1">
    <property type="nucleotide sequence ID" value="NZ_FQUO01000020.1"/>
</dbReference>
<evidence type="ECO:0000256" key="1">
    <source>
        <dbReference type="SAM" id="SignalP"/>
    </source>
</evidence>
<feature type="signal peptide" evidence="1">
    <location>
        <begin position="1"/>
        <end position="19"/>
    </location>
</feature>
<dbReference type="Proteomes" id="UP000184368">
    <property type="component" value="Unassembled WGS sequence"/>
</dbReference>
<protein>
    <submittedName>
        <fullName evidence="2">Uncharacterized protein</fullName>
    </submittedName>
</protein>
<feature type="chain" id="PRO_5012522272" evidence="1">
    <location>
        <begin position="20"/>
        <end position="146"/>
    </location>
</feature>
<name>A0A1M5HSJ9_9BACT</name>
<gene>
    <name evidence="2" type="ORF">SAMN05444008_12041</name>
</gene>
<sequence>MKQLIAILIAVFSASLLSAQDVITLRNGEAINGKVAEVGVNEIKYYKSSNISGPVYVTGKAEVSHIVYANGSKDVFSDAQPSTQQSAVAPSGNIVSAPQTYRARKPVRRYRPYLAYQVIVPHIDLGHHVDIGHHENYSSHHGGRHH</sequence>
<dbReference type="STRING" id="1302690.BUE76_00105"/>
<organism evidence="2 3">
    <name type="scientific">Cnuella takakiae</name>
    <dbReference type="NCBI Taxonomy" id="1302690"/>
    <lineage>
        <taxon>Bacteria</taxon>
        <taxon>Pseudomonadati</taxon>
        <taxon>Bacteroidota</taxon>
        <taxon>Chitinophagia</taxon>
        <taxon>Chitinophagales</taxon>
        <taxon>Chitinophagaceae</taxon>
        <taxon>Cnuella</taxon>
    </lineage>
</organism>
<evidence type="ECO:0000313" key="2">
    <source>
        <dbReference type="EMBL" id="SHG18941.1"/>
    </source>
</evidence>
<keyword evidence="3" id="KW-1185">Reference proteome</keyword>
<dbReference type="AlphaFoldDB" id="A0A1M5HSJ9"/>
<evidence type="ECO:0000313" key="3">
    <source>
        <dbReference type="Proteomes" id="UP000184368"/>
    </source>
</evidence>
<reference evidence="2 3" key="1">
    <citation type="submission" date="2016-11" db="EMBL/GenBank/DDBJ databases">
        <authorList>
            <person name="Jaros S."/>
            <person name="Januszkiewicz K."/>
            <person name="Wedrychowicz H."/>
        </authorList>
    </citation>
    <scope>NUCLEOTIDE SEQUENCE [LARGE SCALE GENOMIC DNA]</scope>
    <source>
        <strain evidence="2 3">DSM 26897</strain>
    </source>
</reference>
<dbReference type="OrthoDB" id="1427164at2"/>
<keyword evidence="1" id="KW-0732">Signal</keyword>
<proteinExistence type="predicted"/>